<proteinExistence type="predicted"/>
<feature type="region of interest" description="Disordered" evidence="1">
    <location>
        <begin position="166"/>
        <end position="192"/>
    </location>
</feature>
<dbReference type="EMBL" id="KL363268">
    <property type="protein sequence ID" value="KFD49529.1"/>
    <property type="molecule type" value="Genomic_DNA"/>
</dbReference>
<evidence type="ECO:0000256" key="1">
    <source>
        <dbReference type="SAM" id="MobiDB-lite"/>
    </source>
</evidence>
<dbReference type="AlphaFoldDB" id="A0A085LX33"/>
<evidence type="ECO:0000313" key="3">
    <source>
        <dbReference type="Proteomes" id="UP000030764"/>
    </source>
</evidence>
<reference evidence="2 3" key="1">
    <citation type="journal article" date="2014" name="Nat. Genet.">
        <title>Genome and transcriptome of the porcine whipworm Trichuris suis.</title>
        <authorList>
            <person name="Jex A.R."/>
            <person name="Nejsum P."/>
            <person name="Schwarz E.M."/>
            <person name="Hu L."/>
            <person name="Young N.D."/>
            <person name="Hall R.S."/>
            <person name="Korhonen P.K."/>
            <person name="Liao S."/>
            <person name="Thamsborg S."/>
            <person name="Xia J."/>
            <person name="Xu P."/>
            <person name="Wang S."/>
            <person name="Scheerlinck J.P."/>
            <person name="Hofmann A."/>
            <person name="Sternberg P.W."/>
            <person name="Wang J."/>
            <person name="Gasser R.B."/>
        </authorList>
    </citation>
    <scope>NUCLEOTIDE SEQUENCE [LARGE SCALE GENOMIC DNA]</scope>
    <source>
        <strain evidence="2">DCEP-RM93M</strain>
    </source>
</reference>
<keyword evidence="3" id="KW-1185">Reference proteome</keyword>
<evidence type="ECO:0000313" key="2">
    <source>
        <dbReference type="EMBL" id="KFD49529.1"/>
    </source>
</evidence>
<sequence length="382" mass="44513">MNQCFPDLIAHNMVEMDLNDQATHGACKRRCITWTESWSNGDGWVMYQVNAKVENSVHKMFVGFTAHIVTISEGYPSALCHYNVCCHLNCSVAKIYKYRSQENSSSCFYRHSDSWHVCAMVVFSNDSLFFRHQPKEAARNVWKKKKAERKAKAKKHDEEFCSEDDMNDLLTSSDSSDEKKPEKKRPKKANPKDIAKLRKRCKLVEKKLRAKLMKAKHSKVVSVARQRQTLKEEAEKECINQCFPDVFMENKVEMDFDDQRMHGACKRSCVVWTESWANEDGWIMFQLPKHTKGQSKETDKKTWEKMKFEKKASAKKHNEQFCSEDDMNDILTYGDSSDENAIVEKPKKADPKAIAKLSKRCKMIEDKLRERDPTYCILFIKL</sequence>
<organism evidence="2 3">
    <name type="scientific">Trichuris suis</name>
    <name type="common">pig whipworm</name>
    <dbReference type="NCBI Taxonomy" id="68888"/>
    <lineage>
        <taxon>Eukaryota</taxon>
        <taxon>Metazoa</taxon>
        <taxon>Ecdysozoa</taxon>
        <taxon>Nematoda</taxon>
        <taxon>Enoplea</taxon>
        <taxon>Dorylaimia</taxon>
        <taxon>Trichinellida</taxon>
        <taxon>Trichuridae</taxon>
        <taxon>Trichuris</taxon>
    </lineage>
</organism>
<protein>
    <submittedName>
        <fullName evidence="2">Uncharacterized protein</fullName>
    </submittedName>
</protein>
<accession>A0A085LX33</accession>
<name>A0A085LX33_9BILA</name>
<gene>
    <name evidence="2" type="ORF">M513_09554</name>
</gene>
<dbReference type="Proteomes" id="UP000030764">
    <property type="component" value="Unassembled WGS sequence"/>
</dbReference>